<organism evidence="1 2">
    <name type="scientific">Pendulispora brunnea</name>
    <dbReference type="NCBI Taxonomy" id="2905690"/>
    <lineage>
        <taxon>Bacteria</taxon>
        <taxon>Pseudomonadati</taxon>
        <taxon>Myxococcota</taxon>
        <taxon>Myxococcia</taxon>
        <taxon>Myxococcales</taxon>
        <taxon>Sorangiineae</taxon>
        <taxon>Pendulisporaceae</taxon>
        <taxon>Pendulispora</taxon>
    </lineage>
</organism>
<proteinExistence type="predicted"/>
<name>A0ABZ2KDR3_9BACT</name>
<protein>
    <submittedName>
        <fullName evidence="1">Uncharacterized protein</fullName>
    </submittedName>
</protein>
<keyword evidence="2" id="KW-1185">Reference proteome</keyword>
<dbReference type="RefSeq" id="WP_394847454.1">
    <property type="nucleotide sequence ID" value="NZ_CP089982.1"/>
</dbReference>
<reference evidence="1 2" key="1">
    <citation type="submission" date="2021-12" db="EMBL/GenBank/DDBJ databases">
        <title>Discovery of the Pendulisporaceae a myxobacterial family with distinct sporulation behavior and unique specialized metabolism.</title>
        <authorList>
            <person name="Garcia R."/>
            <person name="Popoff A."/>
            <person name="Bader C.D."/>
            <person name="Loehr J."/>
            <person name="Walesch S."/>
            <person name="Walt C."/>
            <person name="Boldt J."/>
            <person name="Bunk B."/>
            <person name="Haeckl F.J.F.P.J."/>
            <person name="Gunesch A.P."/>
            <person name="Birkelbach J."/>
            <person name="Nuebel U."/>
            <person name="Pietschmann T."/>
            <person name="Bach T."/>
            <person name="Mueller R."/>
        </authorList>
    </citation>
    <scope>NUCLEOTIDE SEQUENCE [LARGE SCALE GENOMIC DNA]</scope>
    <source>
        <strain evidence="1 2">MSr12523</strain>
    </source>
</reference>
<gene>
    <name evidence="1" type="ORF">LZC95_08310</name>
</gene>
<accession>A0ABZ2KDR3</accession>
<evidence type="ECO:0000313" key="2">
    <source>
        <dbReference type="Proteomes" id="UP001379533"/>
    </source>
</evidence>
<dbReference type="EMBL" id="CP089982">
    <property type="protein sequence ID" value="WXA96838.1"/>
    <property type="molecule type" value="Genomic_DNA"/>
</dbReference>
<dbReference type="Proteomes" id="UP001379533">
    <property type="component" value="Chromosome"/>
</dbReference>
<sequence>MSSNPTAGADALLDNLVETVKKFPAGLRSEELRSLLKMEKVPFRLVAREAVDANLIRRTGEKRSTTFFPQ</sequence>
<evidence type="ECO:0000313" key="1">
    <source>
        <dbReference type="EMBL" id="WXA96838.1"/>
    </source>
</evidence>